<feature type="compositionally biased region" description="Basic and acidic residues" evidence="1">
    <location>
        <begin position="34"/>
        <end position="45"/>
    </location>
</feature>
<protein>
    <submittedName>
        <fullName evidence="2">Uncharacterized protein</fullName>
    </submittedName>
</protein>
<dbReference type="EMBL" id="JACIEK010000007">
    <property type="protein sequence ID" value="MBB3998862.1"/>
    <property type="molecule type" value="Genomic_DNA"/>
</dbReference>
<feature type="compositionally biased region" description="Polar residues" evidence="1">
    <location>
        <begin position="80"/>
        <end position="90"/>
    </location>
</feature>
<dbReference type="Proteomes" id="UP000542776">
    <property type="component" value="Unassembled WGS sequence"/>
</dbReference>
<organism evidence="2 3">
    <name type="scientific">Aureimonas pseudogalii</name>
    <dbReference type="NCBI Taxonomy" id="1744844"/>
    <lineage>
        <taxon>Bacteria</taxon>
        <taxon>Pseudomonadati</taxon>
        <taxon>Pseudomonadota</taxon>
        <taxon>Alphaproteobacteria</taxon>
        <taxon>Hyphomicrobiales</taxon>
        <taxon>Aurantimonadaceae</taxon>
        <taxon>Aureimonas</taxon>
    </lineage>
</organism>
<evidence type="ECO:0000313" key="3">
    <source>
        <dbReference type="Proteomes" id="UP000542776"/>
    </source>
</evidence>
<gene>
    <name evidence="2" type="ORF">GGR04_002717</name>
</gene>
<accession>A0A7W6MK87</accession>
<keyword evidence="3" id="KW-1185">Reference proteome</keyword>
<name>A0A7W6MK87_9HYPH</name>
<dbReference type="AlphaFoldDB" id="A0A7W6MK87"/>
<proteinExistence type="predicted"/>
<reference evidence="2 3" key="1">
    <citation type="submission" date="2020-08" db="EMBL/GenBank/DDBJ databases">
        <title>Genomic Encyclopedia of Type Strains, Phase IV (KMG-IV): sequencing the most valuable type-strain genomes for metagenomic binning, comparative biology and taxonomic classification.</title>
        <authorList>
            <person name="Goeker M."/>
        </authorList>
    </citation>
    <scope>NUCLEOTIDE SEQUENCE [LARGE SCALE GENOMIC DNA]</scope>
    <source>
        <strain evidence="2 3">DSM 102238</strain>
    </source>
</reference>
<evidence type="ECO:0000256" key="1">
    <source>
        <dbReference type="SAM" id="MobiDB-lite"/>
    </source>
</evidence>
<feature type="region of interest" description="Disordered" evidence="1">
    <location>
        <begin position="1"/>
        <end position="90"/>
    </location>
</feature>
<dbReference type="RefSeq" id="WP_183200395.1">
    <property type="nucleotide sequence ID" value="NZ_JACIEK010000007.1"/>
</dbReference>
<comment type="caution">
    <text evidence="2">The sequence shown here is derived from an EMBL/GenBank/DDBJ whole genome shotgun (WGS) entry which is preliminary data.</text>
</comment>
<sequence length="90" mass="9593">MADRNETTPATEKPLVRDDGSKVATEGSPSGETETEKVRREESRLPNRGVSPDYTDPVDEDGIAVIDESPAGEHGDPSLPGTSRGTTTIR</sequence>
<evidence type="ECO:0000313" key="2">
    <source>
        <dbReference type="EMBL" id="MBB3998862.1"/>
    </source>
</evidence>